<proteinExistence type="predicted"/>
<dbReference type="Gene3D" id="1.10.287.1350">
    <property type="match status" value="1"/>
</dbReference>
<dbReference type="SUPFAM" id="SSF53335">
    <property type="entry name" value="S-adenosyl-L-methionine-dependent methyltransferases"/>
    <property type="match status" value="1"/>
</dbReference>
<dbReference type="Pfam" id="PF08100">
    <property type="entry name" value="Dimerisation"/>
    <property type="match status" value="1"/>
</dbReference>
<dbReference type="GO" id="GO:0008171">
    <property type="term" value="F:O-methyltransferase activity"/>
    <property type="evidence" value="ECO:0007669"/>
    <property type="project" value="InterPro"/>
</dbReference>
<dbReference type="InterPro" id="IPR036390">
    <property type="entry name" value="WH_DNA-bd_sf"/>
</dbReference>
<dbReference type="Pfam" id="PF00891">
    <property type="entry name" value="Methyltransf_2"/>
    <property type="match status" value="1"/>
</dbReference>
<dbReference type="PIRSF" id="PIRSF005739">
    <property type="entry name" value="O-mtase"/>
    <property type="match status" value="1"/>
</dbReference>
<feature type="domain" description="O-methyltransferase C-terminal" evidence="4">
    <location>
        <begin position="122"/>
        <end position="328"/>
    </location>
</feature>
<dbReference type="AlphaFoldDB" id="A0A365HD01"/>
<gene>
    <name evidence="6" type="ORF">DPM19_04250</name>
</gene>
<comment type="caution">
    <text evidence="6">The sequence shown here is derived from an EMBL/GenBank/DDBJ whole genome shotgun (WGS) entry which is preliminary data.</text>
</comment>
<dbReference type="PANTHER" id="PTHR43712:SF2">
    <property type="entry name" value="O-METHYLTRANSFERASE CICE"/>
    <property type="match status" value="1"/>
</dbReference>
<keyword evidence="2 6" id="KW-0808">Transferase</keyword>
<sequence length="348" mass="36203">MAEGCHVFQPDLAQPQDPEQRLRAMVSGYRLSQVVYAATKLGVADALGAGPRPVGAVARECGADPGVLARVLRVLAAAGLVSREADSETYALTGTGALLRSDVPGSLASWVVTVSEEQYVAWSQILHTVRTGRPAFDVVYGESFWDNLAANPAAAREYAAGMSASVRETCEFLLSRRDFREVSTIADVGGGAGAVVTELLRAHPHLTAILQDLPDAAAAARTGLAAAGMADRCSIVTGSFLESVPPGADVYLLCRVLADWNDADAQAILANCRRAMNPRARLIVAGGLASDADPAGRNMLDLHLLVLTGGRERTAGETAALLEAAGFAVSEVAHAGHGRVSLVEAVPA</sequence>
<protein>
    <submittedName>
        <fullName evidence="6">Methyltransferase</fullName>
    </submittedName>
</protein>
<evidence type="ECO:0000256" key="3">
    <source>
        <dbReference type="ARBA" id="ARBA00022691"/>
    </source>
</evidence>
<evidence type="ECO:0000256" key="2">
    <source>
        <dbReference type="ARBA" id="ARBA00022679"/>
    </source>
</evidence>
<evidence type="ECO:0000313" key="6">
    <source>
        <dbReference type="EMBL" id="RAY16143.1"/>
    </source>
</evidence>
<feature type="domain" description="O-methyltransferase dimerisation" evidence="5">
    <location>
        <begin position="26"/>
        <end position="99"/>
    </location>
</feature>
<dbReference type="CDD" id="cd02440">
    <property type="entry name" value="AdoMet_MTases"/>
    <property type="match status" value="1"/>
</dbReference>
<keyword evidence="3" id="KW-0949">S-adenosyl-L-methionine</keyword>
<dbReference type="Gene3D" id="1.10.10.10">
    <property type="entry name" value="Winged helix-like DNA-binding domain superfamily/Winged helix DNA-binding domain"/>
    <property type="match status" value="1"/>
</dbReference>
<dbReference type="InterPro" id="IPR001077">
    <property type="entry name" value="COMT_C"/>
</dbReference>
<dbReference type="GO" id="GO:0032259">
    <property type="term" value="P:methylation"/>
    <property type="evidence" value="ECO:0007669"/>
    <property type="project" value="UniProtKB-KW"/>
</dbReference>
<dbReference type="InterPro" id="IPR029063">
    <property type="entry name" value="SAM-dependent_MTases_sf"/>
</dbReference>
<dbReference type="SUPFAM" id="SSF46785">
    <property type="entry name" value="Winged helix' DNA-binding domain"/>
    <property type="match status" value="1"/>
</dbReference>
<dbReference type="Gene3D" id="3.40.50.150">
    <property type="entry name" value="Vaccinia Virus protein VP39"/>
    <property type="match status" value="1"/>
</dbReference>
<dbReference type="Proteomes" id="UP000251891">
    <property type="component" value="Unassembled WGS sequence"/>
</dbReference>
<evidence type="ECO:0000259" key="5">
    <source>
        <dbReference type="Pfam" id="PF08100"/>
    </source>
</evidence>
<dbReference type="InterPro" id="IPR012967">
    <property type="entry name" value="COMT_dimerisation"/>
</dbReference>
<dbReference type="PROSITE" id="PS51683">
    <property type="entry name" value="SAM_OMT_II"/>
    <property type="match status" value="1"/>
</dbReference>
<evidence type="ECO:0000259" key="4">
    <source>
        <dbReference type="Pfam" id="PF00891"/>
    </source>
</evidence>
<dbReference type="InterPro" id="IPR016461">
    <property type="entry name" value="COMT-like"/>
</dbReference>
<reference evidence="6 7" key="1">
    <citation type="submission" date="2018-06" db="EMBL/GenBank/DDBJ databases">
        <title>Actinomadura craniellae sp. nov. isolated from marine sponge Craniella sp.</title>
        <authorList>
            <person name="Li L."/>
            <person name="Xu Q.H."/>
            <person name="Lin H.W."/>
            <person name="Lu Y.H."/>
        </authorList>
    </citation>
    <scope>NUCLEOTIDE SEQUENCE [LARGE SCALE GENOMIC DNA]</scope>
    <source>
        <strain evidence="6 7">LHW63021</strain>
    </source>
</reference>
<keyword evidence="7" id="KW-1185">Reference proteome</keyword>
<evidence type="ECO:0000313" key="7">
    <source>
        <dbReference type="Proteomes" id="UP000251891"/>
    </source>
</evidence>
<dbReference type="EMBL" id="QLYX01000002">
    <property type="protein sequence ID" value="RAY16143.1"/>
    <property type="molecule type" value="Genomic_DNA"/>
</dbReference>
<name>A0A365HD01_9ACTN</name>
<dbReference type="GO" id="GO:0046983">
    <property type="term" value="F:protein dimerization activity"/>
    <property type="evidence" value="ECO:0007669"/>
    <property type="project" value="InterPro"/>
</dbReference>
<organism evidence="6 7">
    <name type="scientific">Actinomadura craniellae</name>
    <dbReference type="NCBI Taxonomy" id="2231787"/>
    <lineage>
        <taxon>Bacteria</taxon>
        <taxon>Bacillati</taxon>
        <taxon>Actinomycetota</taxon>
        <taxon>Actinomycetes</taxon>
        <taxon>Streptosporangiales</taxon>
        <taxon>Thermomonosporaceae</taxon>
        <taxon>Actinomadura</taxon>
    </lineage>
</organism>
<keyword evidence="1 6" id="KW-0489">Methyltransferase</keyword>
<dbReference type="PANTHER" id="PTHR43712">
    <property type="entry name" value="PUTATIVE (AFU_ORTHOLOGUE AFUA_4G14580)-RELATED"/>
    <property type="match status" value="1"/>
</dbReference>
<dbReference type="InterPro" id="IPR036388">
    <property type="entry name" value="WH-like_DNA-bd_sf"/>
</dbReference>
<evidence type="ECO:0000256" key="1">
    <source>
        <dbReference type="ARBA" id="ARBA00022603"/>
    </source>
</evidence>
<accession>A0A365HD01</accession>